<name>A0A9K3L4C5_9STRA</name>
<accession>A0A9K3L4C5</accession>
<evidence type="ECO:0000256" key="1">
    <source>
        <dbReference type="SAM" id="MobiDB-lite"/>
    </source>
</evidence>
<evidence type="ECO:0000313" key="4">
    <source>
        <dbReference type="Proteomes" id="UP000693970"/>
    </source>
</evidence>
<keyword evidence="2" id="KW-1133">Transmembrane helix</keyword>
<organism evidence="3 4">
    <name type="scientific">Nitzschia inconspicua</name>
    <dbReference type="NCBI Taxonomy" id="303405"/>
    <lineage>
        <taxon>Eukaryota</taxon>
        <taxon>Sar</taxon>
        <taxon>Stramenopiles</taxon>
        <taxon>Ochrophyta</taxon>
        <taxon>Bacillariophyta</taxon>
        <taxon>Bacillariophyceae</taxon>
        <taxon>Bacillariophycidae</taxon>
        <taxon>Bacillariales</taxon>
        <taxon>Bacillariaceae</taxon>
        <taxon>Nitzschia</taxon>
    </lineage>
</organism>
<proteinExistence type="predicted"/>
<feature type="compositionally biased region" description="Basic and acidic residues" evidence="1">
    <location>
        <begin position="135"/>
        <end position="145"/>
    </location>
</feature>
<evidence type="ECO:0000313" key="3">
    <source>
        <dbReference type="EMBL" id="KAG7355247.1"/>
    </source>
</evidence>
<feature type="compositionally biased region" description="Basic residues" evidence="1">
    <location>
        <begin position="82"/>
        <end position="95"/>
    </location>
</feature>
<gene>
    <name evidence="3" type="ORF">IV203_004603</name>
</gene>
<protein>
    <submittedName>
        <fullName evidence="3">Uncharacterized protein</fullName>
    </submittedName>
</protein>
<keyword evidence="2" id="KW-0812">Transmembrane</keyword>
<keyword evidence="2" id="KW-0472">Membrane</keyword>
<evidence type="ECO:0000256" key="2">
    <source>
        <dbReference type="SAM" id="Phobius"/>
    </source>
</evidence>
<feature type="compositionally biased region" description="Polar residues" evidence="1">
    <location>
        <begin position="108"/>
        <end position="123"/>
    </location>
</feature>
<reference evidence="3" key="2">
    <citation type="submission" date="2021-04" db="EMBL/GenBank/DDBJ databases">
        <authorList>
            <person name="Podell S."/>
        </authorList>
    </citation>
    <scope>NUCLEOTIDE SEQUENCE</scope>
    <source>
        <strain evidence="3">Hildebrandi</strain>
    </source>
</reference>
<feature type="transmembrane region" description="Helical" evidence="2">
    <location>
        <begin position="25"/>
        <end position="47"/>
    </location>
</feature>
<feature type="region of interest" description="Disordered" evidence="1">
    <location>
        <begin position="62"/>
        <end position="145"/>
    </location>
</feature>
<dbReference type="EMBL" id="JAGRRH010000016">
    <property type="protein sequence ID" value="KAG7355247.1"/>
    <property type="molecule type" value="Genomic_DNA"/>
</dbReference>
<comment type="caution">
    <text evidence="3">The sequence shown here is derived from an EMBL/GenBank/DDBJ whole genome shotgun (WGS) entry which is preliminary data.</text>
</comment>
<reference evidence="3" key="1">
    <citation type="journal article" date="2021" name="Sci. Rep.">
        <title>Diploid genomic architecture of Nitzschia inconspicua, an elite biomass production diatom.</title>
        <authorList>
            <person name="Oliver A."/>
            <person name="Podell S."/>
            <person name="Pinowska A."/>
            <person name="Traller J.C."/>
            <person name="Smith S.R."/>
            <person name="McClure R."/>
            <person name="Beliaev A."/>
            <person name="Bohutskyi P."/>
            <person name="Hill E.A."/>
            <person name="Rabines A."/>
            <person name="Zheng H."/>
            <person name="Allen L.Z."/>
            <person name="Kuo A."/>
            <person name="Grigoriev I.V."/>
            <person name="Allen A.E."/>
            <person name="Hazlebeck D."/>
            <person name="Allen E.E."/>
        </authorList>
    </citation>
    <scope>NUCLEOTIDE SEQUENCE</scope>
    <source>
        <strain evidence="3">Hildebrandi</strain>
    </source>
</reference>
<dbReference type="Proteomes" id="UP000693970">
    <property type="component" value="Unassembled WGS sequence"/>
</dbReference>
<sequence>MTANVNESRYVCDNTANSVRVRSHLVLLLCIYAGLVSIGCIPCAEALSTPFAILWKKQTGKLHGSTQPAESDIPVPSERSLIRKNHLSGKNHGAKKGGSNHGNDDSSEINQNDDASITNQQNIFLRPKMQQTKKTKSDRDSTKRK</sequence>
<keyword evidence="4" id="KW-1185">Reference proteome</keyword>
<dbReference type="AlphaFoldDB" id="A0A9K3L4C5"/>